<evidence type="ECO:0000313" key="2">
    <source>
        <dbReference type="EMBL" id="KAK7481613.1"/>
    </source>
</evidence>
<organism evidence="2 3">
    <name type="scientific">Batillaria attramentaria</name>
    <dbReference type="NCBI Taxonomy" id="370345"/>
    <lineage>
        <taxon>Eukaryota</taxon>
        <taxon>Metazoa</taxon>
        <taxon>Spiralia</taxon>
        <taxon>Lophotrochozoa</taxon>
        <taxon>Mollusca</taxon>
        <taxon>Gastropoda</taxon>
        <taxon>Caenogastropoda</taxon>
        <taxon>Sorbeoconcha</taxon>
        <taxon>Cerithioidea</taxon>
        <taxon>Batillariidae</taxon>
        <taxon>Batillaria</taxon>
    </lineage>
</organism>
<comment type="caution">
    <text evidence="2">The sequence shown here is derived from an EMBL/GenBank/DDBJ whole genome shotgun (WGS) entry which is preliminary data.</text>
</comment>
<keyword evidence="3" id="KW-1185">Reference proteome</keyword>
<dbReference type="EMBL" id="JACVVK020000259">
    <property type="protein sequence ID" value="KAK7481613.1"/>
    <property type="molecule type" value="Genomic_DNA"/>
</dbReference>
<accession>A0ABD0K3T4</accession>
<evidence type="ECO:0000313" key="3">
    <source>
        <dbReference type="Proteomes" id="UP001519460"/>
    </source>
</evidence>
<feature type="region of interest" description="Disordered" evidence="1">
    <location>
        <begin position="19"/>
        <end position="48"/>
    </location>
</feature>
<dbReference type="AlphaFoldDB" id="A0ABD0K3T4"/>
<evidence type="ECO:0000256" key="1">
    <source>
        <dbReference type="SAM" id="MobiDB-lite"/>
    </source>
</evidence>
<reference evidence="2 3" key="1">
    <citation type="journal article" date="2023" name="Sci. Data">
        <title>Genome assembly of the Korean intertidal mud-creeper Batillaria attramentaria.</title>
        <authorList>
            <person name="Patra A.K."/>
            <person name="Ho P.T."/>
            <person name="Jun S."/>
            <person name="Lee S.J."/>
            <person name="Kim Y."/>
            <person name="Won Y.J."/>
        </authorList>
    </citation>
    <scope>NUCLEOTIDE SEQUENCE [LARGE SCALE GENOMIC DNA]</scope>
    <source>
        <strain evidence="2">Wonlab-2016</strain>
    </source>
</reference>
<name>A0ABD0K3T4_9CAEN</name>
<protein>
    <submittedName>
        <fullName evidence="2">Uncharacterized protein</fullName>
    </submittedName>
</protein>
<sequence length="97" mass="11403">MDRLMADFVKRLTSRLRSTQDKLTANKPPFYHGQIKGGKNDQRKGHKRRQAWLKNLGVSCKLKVNAIFSFKQRCLFTDRIATKEYSQHTKANRKHQT</sequence>
<dbReference type="Proteomes" id="UP001519460">
    <property type="component" value="Unassembled WGS sequence"/>
</dbReference>
<proteinExistence type="predicted"/>
<gene>
    <name evidence="2" type="ORF">BaRGS_00027129</name>
</gene>